<protein>
    <submittedName>
        <fullName evidence="4">DNA polymerase-3 subunit epsilon</fullName>
    </submittedName>
</protein>
<dbReference type="CDD" id="cd06127">
    <property type="entry name" value="DEDDh"/>
    <property type="match status" value="1"/>
</dbReference>
<dbReference type="CDD" id="cd10434">
    <property type="entry name" value="GIY-YIG_UvrC_Cho"/>
    <property type="match status" value="1"/>
</dbReference>
<dbReference type="FunFam" id="3.30.420.10:FF:000045">
    <property type="entry name" value="3'-5' exonuclease DinG"/>
    <property type="match status" value="1"/>
</dbReference>
<dbReference type="EMBL" id="RJKN01000001">
    <property type="protein sequence ID" value="ROP45708.1"/>
    <property type="molecule type" value="Genomic_DNA"/>
</dbReference>
<dbReference type="PANTHER" id="PTHR30562:SF1">
    <property type="entry name" value="UVRABC SYSTEM PROTEIN C"/>
    <property type="match status" value="1"/>
</dbReference>
<keyword evidence="1" id="KW-0378">Hydrolase</keyword>
<evidence type="ECO:0000256" key="2">
    <source>
        <dbReference type="SAM" id="MobiDB-lite"/>
    </source>
</evidence>
<dbReference type="RefSeq" id="WP_123378428.1">
    <property type="nucleotide sequence ID" value="NZ_RJKN01000001.1"/>
</dbReference>
<feature type="domain" description="GIY-YIG" evidence="3">
    <location>
        <begin position="245"/>
        <end position="323"/>
    </location>
</feature>
<evidence type="ECO:0000256" key="1">
    <source>
        <dbReference type="ARBA" id="ARBA00022839"/>
    </source>
</evidence>
<dbReference type="InterPro" id="IPR050066">
    <property type="entry name" value="UvrABC_protein_C"/>
</dbReference>
<dbReference type="GO" id="GO:0003677">
    <property type="term" value="F:DNA binding"/>
    <property type="evidence" value="ECO:0007669"/>
    <property type="project" value="InterPro"/>
</dbReference>
<gene>
    <name evidence="4" type="ORF">EDC03_0313</name>
</gene>
<dbReference type="Gene3D" id="3.40.1440.10">
    <property type="entry name" value="GIY-YIG endonuclease"/>
    <property type="match status" value="1"/>
</dbReference>
<feature type="compositionally biased region" description="Acidic residues" evidence="2">
    <location>
        <begin position="622"/>
        <end position="631"/>
    </location>
</feature>
<dbReference type="Proteomes" id="UP000276232">
    <property type="component" value="Unassembled WGS sequence"/>
</dbReference>
<dbReference type="InterPro" id="IPR013520">
    <property type="entry name" value="Ribonucl_H"/>
</dbReference>
<reference evidence="4 5" key="1">
    <citation type="journal article" date="2015" name="Stand. Genomic Sci.">
        <title>Genomic Encyclopedia of Bacterial and Archaeal Type Strains, Phase III: the genomes of soil and plant-associated and newly described type strains.</title>
        <authorList>
            <person name="Whitman W.B."/>
            <person name="Woyke T."/>
            <person name="Klenk H.P."/>
            <person name="Zhou Y."/>
            <person name="Lilburn T.G."/>
            <person name="Beck B.J."/>
            <person name="De Vos P."/>
            <person name="Vandamme P."/>
            <person name="Eisen J.A."/>
            <person name="Garrity G."/>
            <person name="Hugenholtz P."/>
            <person name="Kyrpides N.C."/>
        </authorList>
    </citation>
    <scope>NUCLEOTIDE SEQUENCE [LARGE SCALE GENOMIC DNA]</scope>
    <source>
        <strain evidence="4 5">CECT 7306</strain>
    </source>
</reference>
<dbReference type="InterPro" id="IPR036397">
    <property type="entry name" value="RNaseH_sf"/>
</dbReference>
<keyword evidence="1" id="KW-0269">Exonuclease</keyword>
<comment type="caution">
    <text evidence="4">The sequence shown here is derived from an EMBL/GenBank/DDBJ whole genome shotgun (WGS) entry which is preliminary data.</text>
</comment>
<dbReference type="GO" id="GO:0006289">
    <property type="term" value="P:nucleotide-excision repair"/>
    <property type="evidence" value="ECO:0007669"/>
    <property type="project" value="InterPro"/>
</dbReference>
<keyword evidence="5" id="KW-1185">Reference proteome</keyword>
<feature type="region of interest" description="Disordered" evidence="2">
    <location>
        <begin position="617"/>
        <end position="679"/>
    </location>
</feature>
<accession>A0A3N1HT48</accession>
<dbReference type="Pfam" id="PF01541">
    <property type="entry name" value="GIY-YIG"/>
    <property type="match status" value="1"/>
</dbReference>
<evidence type="ECO:0000313" key="5">
    <source>
        <dbReference type="Proteomes" id="UP000276232"/>
    </source>
</evidence>
<evidence type="ECO:0000313" key="4">
    <source>
        <dbReference type="EMBL" id="ROP45708.1"/>
    </source>
</evidence>
<dbReference type="Pfam" id="PF00929">
    <property type="entry name" value="RNase_T"/>
    <property type="match status" value="1"/>
</dbReference>
<dbReference type="PANTHER" id="PTHR30562">
    <property type="entry name" value="UVRC/OXIDOREDUCTASE"/>
    <property type="match status" value="1"/>
</dbReference>
<dbReference type="PROSITE" id="PS50164">
    <property type="entry name" value="GIY_YIG"/>
    <property type="match status" value="1"/>
</dbReference>
<dbReference type="NCBIfam" id="NF005905">
    <property type="entry name" value="PRK07883.1-3"/>
    <property type="match status" value="1"/>
</dbReference>
<organism evidence="4 5">
    <name type="scientific">Pseudokineococcus lusitanus</name>
    <dbReference type="NCBI Taxonomy" id="763993"/>
    <lineage>
        <taxon>Bacteria</taxon>
        <taxon>Bacillati</taxon>
        <taxon>Actinomycetota</taxon>
        <taxon>Actinomycetes</taxon>
        <taxon>Kineosporiales</taxon>
        <taxon>Kineosporiaceae</taxon>
        <taxon>Pseudokineococcus</taxon>
    </lineage>
</organism>
<feature type="compositionally biased region" description="Low complexity" evidence="2">
    <location>
        <begin position="642"/>
        <end position="665"/>
    </location>
</feature>
<dbReference type="SMART" id="SM00465">
    <property type="entry name" value="GIYc"/>
    <property type="match status" value="1"/>
</dbReference>
<dbReference type="OrthoDB" id="9803913at2"/>
<dbReference type="InterPro" id="IPR012337">
    <property type="entry name" value="RNaseH-like_sf"/>
</dbReference>
<dbReference type="SMART" id="SM00479">
    <property type="entry name" value="EXOIII"/>
    <property type="match status" value="1"/>
</dbReference>
<keyword evidence="1" id="KW-0540">Nuclease</keyword>
<dbReference type="InterPro" id="IPR006054">
    <property type="entry name" value="DnaQ"/>
</dbReference>
<sequence>MPVALPRTPPAAPPPAPGAPRAPRVPVQTSLDDLGTPLHEVTFVVVDLETTGGSSRTCAITEIGAVKVRGGEVLGEMSTLVDPGGPVPPLITVLTGITDAMLTAAPRVEEVLPAFWEFVGDAVLVAHNAPFDTGFLRAAGARAGRRWPGNEVVDTVPLARAVLARDEVRNHKLATLAEHLGATTTPTHRALDDARATVDVLHGLLGRLGGVGVRTLEDLREQQRAGTRVSPARRARRHLAEGLPDAPGVYLFVDALGEVLYVGTSRCIRRRVRSYFTSSETRARMEQMLARAARVVPVVCPTPLEAAVRELRLIAEHRPAYNRRSTRPERTRWLKLTDEAFPRLSVVRRVAEDGATYLGPVRGAAAAALAVEALQEAHALRRCAGRLPARPSPSASACALAALGRCGAPCTGAQDREGYSVVVEAARASMLDDPRAVVEAGLRRAGEAAAAERFEEAAAHRDRLLAYLAAAGARQRLAPLAAAPELVAARRRPPEDGGGWELVLVRHGRLAGTAVAPAGTDPMVVVASLRQAGEVVGAPAGPAPAALVEETELVARWLEQEGVRLVELDGVWASPLHGAAGAAGRLRLPLPPVEELAAVAEEAAGADAVVAWPAEEARGVPDEEDPEEDADATGAPVPPGPGAVAPAAHPPAAAARSTPTAPRATLGAPLTAETAGARP</sequence>
<dbReference type="GO" id="GO:0004527">
    <property type="term" value="F:exonuclease activity"/>
    <property type="evidence" value="ECO:0007669"/>
    <property type="project" value="UniProtKB-KW"/>
</dbReference>
<name>A0A3N1HT48_9ACTN</name>
<dbReference type="GO" id="GO:0003887">
    <property type="term" value="F:DNA-directed DNA polymerase activity"/>
    <property type="evidence" value="ECO:0007669"/>
    <property type="project" value="InterPro"/>
</dbReference>
<dbReference type="InParanoid" id="A0A3N1HT48"/>
<dbReference type="SUPFAM" id="SSF82771">
    <property type="entry name" value="GIY-YIG endonuclease"/>
    <property type="match status" value="1"/>
</dbReference>
<dbReference type="GO" id="GO:0006260">
    <property type="term" value="P:DNA replication"/>
    <property type="evidence" value="ECO:0007669"/>
    <property type="project" value="InterPro"/>
</dbReference>
<dbReference type="InterPro" id="IPR035901">
    <property type="entry name" value="GIY-YIG_endonuc_sf"/>
</dbReference>
<proteinExistence type="predicted"/>
<dbReference type="NCBIfam" id="TIGR00573">
    <property type="entry name" value="dnaq"/>
    <property type="match status" value="1"/>
</dbReference>
<dbReference type="InterPro" id="IPR000305">
    <property type="entry name" value="GIY-YIG_endonuc"/>
</dbReference>
<dbReference type="SUPFAM" id="SSF53098">
    <property type="entry name" value="Ribonuclease H-like"/>
    <property type="match status" value="1"/>
</dbReference>
<dbReference type="GO" id="GO:0009380">
    <property type="term" value="C:excinuclease repair complex"/>
    <property type="evidence" value="ECO:0007669"/>
    <property type="project" value="TreeGrafter"/>
</dbReference>
<dbReference type="NCBIfam" id="NF005907">
    <property type="entry name" value="PRK07883.1-5"/>
    <property type="match status" value="1"/>
</dbReference>
<dbReference type="InterPro" id="IPR047296">
    <property type="entry name" value="GIY-YIG_UvrC_Cho"/>
</dbReference>
<dbReference type="Gene3D" id="3.30.420.10">
    <property type="entry name" value="Ribonuclease H-like superfamily/Ribonuclease H"/>
    <property type="match status" value="1"/>
</dbReference>
<dbReference type="AlphaFoldDB" id="A0A3N1HT48"/>
<feature type="compositionally biased region" description="Pro residues" evidence="2">
    <location>
        <begin position="7"/>
        <end position="20"/>
    </location>
</feature>
<evidence type="ECO:0000259" key="3">
    <source>
        <dbReference type="PROSITE" id="PS50164"/>
    </source>
</evidence>
<feature type="region of interest" description="Disordered" evidence="2">
    <location>
        <begin position="1"/>
        <end position="31"/>
    </location>
</feature>